<gene>
    <name evidence="1" type="ORF">JP75_17790</name>
</gene>
<protein>
    <recommendedName>
        <fullName evidence="3">Nucleotide-diphospho-sugar transferase domain-containing protein</fullName>
    </recommendedName>
</protein>
<dbReference type="AlphaFoldDB" id="A0A087LZA2"/>
<dbReference type="STRING" id="46914.JP75_17790"/>
<comment type="caution">
    <text evidence="1">The sequence shown here is derived from an EMBL/GenBank/DDBJ whole genome shotgun (WGS) entry which is preliminary data.</text>
</comment>
<organism evidence="1 2">
    <name type="scientific">Devosia riboflavina</name>
    <dbReference type="NCBI Taxonomy" id="46914"/>
    <lineage>
        <taxon>Bacteria</taxon>
        <taxon>Pseudomonadati</taxon>
        <taxon>Pseudomonadota</taxon>
        <taxon>Alphaproteobacteria</taxon>
        <taxon>Hyphomicrobiales</taxon>
        <taxon>Devosiaceae</taxon>
        <taxon>Devosia</taxon>
    </lineage>
</organism>
<evidence type="ECO:0000313" key="2">
    <source>
        <dbReference type="Proteomes" id="UP000028981"/>
    </source>
</evidence>
<dbReference type="InterPro" id="IPR045499">
    <property type="entry name" value="DUF6492"/>
</dbReference>
<evidence type="ECO:0000313" key="1">
    <source>
        <dbReference type="EMBL" id="KFL29955.1"/>
    </source>
</evidence>
<keyword evidence="2" id="KW-1185">Reference proteome</keyword>
<sequence length="286" mass="31759">MAASISLVTPSYSGDFAACQLLCASMDRFVSGFDMHYIVVGDEDAALFAGLAGPKRRVVTNAELLPKFWSIGRWRGRRYSWALGLGLPVYGWHLQQLRKIAMTLAQESEWVMCVDSDNCFVRPFDLSTVTVSNKVPLFVTPAGITPDRPNHVTWLGNAYVLFGLPAPALPADDFIGPMIVWERETVSQMVQKIESFAGKPWWSAIARQRQFSEYLIYAAAVASDPAIAERHEKTTQSWCLTYWEGPALDDKGLADFIGQLAPHQNSITIQSHTHTPADVIRRAVLG</sequence>
<reference evidence="1 2" key="1">
    <citation type="submission" date="2014-08" db="EMBL/GenBank/DDBJ databases">
        <authorList>
            <person name="Hassan Y.I."/>
            <person name="Lepp D."/>
            <person name="Zhou T."/>
        </authorList>
    </citation>
    <scope>NUCLEOTIDE SEQUENCE [LARGE SCALE GENOMIC DNA]</scope>
    <source>
        <strain evidence="1 2">IFO13584</strain>
    </source>
</reference>
<proteinExistence type="predicted"/>
<dbReference type="Pfam" id="PF20102">
    <property type="entry name" value="DUF6492"/>
    <property type="match status" value="1"/>
</dbReference>
<accession>A0A087LZA2</accession>
<name>A0A087LZA2_9HYPH</name>
<dbReference type="OrthoDB" id="571298at2"/>
<dbReference type="RefSeq" id="WP_035085457.1">
    <property type="nucleotide sequence ID" value="NZ_JQGC01000017.1"/>
</dbReference>
<evidence type="ECO:0008006" key="3">
    <source>
        <dbReference type="Google" id="ProtNLM"/>
    </source>
</evidence>
<dbReference type="Proteomes" id="UP000028981">
    <property type="component" value="Unassembled WGS sequence"/>
</dbReference>
<dbReference type="EMBL" id="JQGC01000017">
    <property type="protein sequence ID" value="KFL29955.1"/>
    <property type="molecule type" value="Genomic_DNA"/>
</dbReference>